<dbReference type="InterPro" id="IPR036852">
    <property type="entry name" value="Peptidase_S8/S53_dom_sf"/>
</dbReference>
<dbReference type="SMART" id="SM00944">
    <property type="entry name" value="Pro-kuma_activ"/>
    <property type="match status" value="1"/>
</dbReference>
<feature type="chain" id="PRO_5021379105" description="Peptidase S53 activation domain-containing protein" evidence="1">
    <location>
        <begin position="18"/>
        <end position="374"/>
    </location>
</feature>
<evidence type="ECO:0000313" key="3">
    <source>
        <dbReference type="EMBL" id="TFY62562.1"/>
    </source>
</evidence>
<name>A0A4Y9YKC7_9APHY</name>
<dbReference type="Proteomes" id="UP000298390">
    <property type="component" value="Unassembled WGS sequence"/>
</dbReference>
<dbReference type="SUPFAM" id="SSF52743">
    <property type="entry name" value="Subtilisin-like"/>
    <property type="match status" value="1"/>
</dbReference>
<evidence type="ECO:0000313" key="4">
    <source>
        <dbReference type="Proteomes" id="UP000298390"/>
    </source>
</evidence>
<evidence type="ECO:0000259" key="2">
    <source>
        <dbReference type="SMART" id="SM00944"/>
    </source>
</evidence>
<dbReference type="EMBL" id="SEKV01000161">
    <property type="protein sequence ID" value="TFY62562.1"/>
    <property type="molecule type" value="Genomic_DNA"/>
</dbReference>
<accession>A0A4Y9YKC7</accession>
<reference evidence="3 4" key="1">
    <citation type="submission" date="2019-01" db="EMBL/GenBank/DDBJ databases">
        <title>Genome sequencing of the rare red list fungi Fomitopsis rosea.</title>
        <authorList>
            <person name="Buettner E."/>
            <person name="Kellner H."/>
        </authorList>
    </citation>
    <scope>NUCLEOTIDE SEQUENCE [LARGE SCALE GENOMIC DNA]</scope>
    <source>
        <strain evidence="3 4">DSM 105464</strain>
    </source>
</reference>
<dbReference type="GO" id="GO:0006508">
    <property type="term" value="P:proteolysis"/>
    <property type="evidence" value="ECO:0007669"/>
    <property type="project" value="InterPro"/>
</dbReference>
<dbReference type="PANTHER" id="PTHR14218">
    <property type="entry name" value="PROTEASE S8 TRIPEPTIDYL PEPTIDASE I CLN2"/>
    <property type="match status" value="1"/>
</dbReference>
<dbReference type="GO" id="GO:0004252">
    <property type="term" value="F:serine-type endopeptidase activity"/>
    <property type="evidence" value="ECO:0007669"/>
    <property type="project" value="InterPro"/>
</dbReference>
<dbReference type="SUPFAM" id="SSF54897">
    <property type="entry name" value="Protease propeptides/inhibitors"/>
    <property type="match status" value="1"/>
</dbReference>
<organism evidence="3 4">
    <name type="scientific">Rhodofomes roseus</name>
    <dbReference type="NCBI Taxonomy" id="34475"/>
    <lineage>
        <taxon>Eukaryota</taxon>
        <taxon>Fungi</taxon>
        <taxon>Dikarya</taxon>
        <taxon>Basidiomycota</taxon>
        <taxon>Agaricomycotina</taxon>
        <taxon>Agaricomycetes</taxon>
        <taxon>Polyporales</taxon>
        <taxon>Rhodofomes</taxon>
    </lineage>
</organism>
<proteinExistence type="predicted"/>
<dbReference type="STRING" id="34475.A0A4Y9YKC7"/>
<dbReference type="PANTHER" id="PTHR14218:SF15">
    <property type="entry name" value="TRIPEPTIDYL-PEPTIDASE 1"/>
    <property type="match status" value="1"/>
</dbReference>
<dbReference type="AlphaFoldDB" id="A0A4Y9YKC7"/>
<dbReference type="GO" id="GO:0008240">
    <property type="term" value="F:tripeptidyl-peptidase activity"/>
    <property type="evidence" value="ECO:0007669"/>
    <property type="project" value="TreeGrafter"/>
</dbReference>
<feature type="domain" description="Peptidase S53 activation" evidence="2">
    <location>
        <begin position="34"/>
        <end position="194"/>
    </location>
</feature>
<evidence type="ECO:0000256" key="1">
    <source>
        <dbReference type="SAM" id="SignalP"/>
    </source>
</evidence>
<gene>
    <name evidence="3" type="ORF">EVJ58_g3775</name>
</gene>
<keyword evidence="1" id="KW-0732">Signal</keyword>
<comment type="caution">
    <text evidence="3">The sequence shown here is derived from an EMBL/GenBank/DDBJ whole genome shotgun (WGS) entry which is preliminary data.</text>
</comment>
<feature type="signal peptide" evidence="1">
    <location>
        <begin position="1"/>
        <end position="17"/>
    </location>
</feature>
<protein>
    <recommendedName>
        <fullName evidence="2">Peptidase S53 activation domain-containing protein</fullName>
    </recommendedName>
</protein>
<dbReference type="InterPro" id="IPR050819">
    <property type="entry name" value="Tripeptidyl-peptidase_I"/>
</dbReference>
<dbReference type="Gene3D" id="3.40.50.200">
    <property type="entry name" value="Peptidase S8/S53 domain"/>
    <property type="match status" value="1"/>
</dbReference>
<dbReference type="InterPro" id="IPR015366">
    <property type="entry name" value="S53_propep"/>
</dbReference>
<dbReference type="Pfam" id="PF09286">
    <property type="entry name" value="Pro-kuma_activ"/>
    <property type="match status" value="2"/>
</dbReference>
<sequence>MVSRLLVVTSLIALALGKPVRRDLQLHESRQSVPRGFSLVGPAADETTLALRLALVRSNTAGLIDALYDVSNPSSAHYGEHLTKEEASLLPTRSLRCLLTSHDQVEAFVAPKQETVSAVNTWLSENNLQSTSLTATGDWLAINVPVSQANELFGTNFSVYTQSSTSKQIIRTLEYSIPTDLVGHLDLVHPTITFPDPFGKKPVVNAIPPSKRSETDSKRADNCLVNGTYITPSCLQSLYSIPTAPATSSSGQLGVTGYVDEYAEYSDLTTFLEQYRPDVNSSTGFTIVSLDGGEDPQSSGDAGDEASLDIQYTVGIATNVPVTFITVGGDVNSGDELANVLIDTANYLLNQTAPPQVITTSYGLDESTISQNLA</sequence>
<dbReference type="CDD" id="cd11377">
    <property type="entry name" value="Pro-peptidase_S53"/>
    <property type="match status" value="1"/>
</dbReference>